<dbReference type="AlphaFoldDB" id="A0A5N0EDE1"/>
<protein>
    <submittedName>
        <fullName evidence="1">Uncharacterized protein</fullName>
    </submittedName>
</protein>
<evidence type="ECO:0000313" key="1">
    <source>
        <dbReference type="EMBL" id="KAA8886810.1"/>
    </source>
</evidence>
<reference evidence="1 2" key="1">
    <citation type="submission" date="2019-09" db="EMBL/GenBank/DDBJ databases">
        <authorList>
            <person name="Wang X."/>
        </authorList>
    </citation>
    <scope>NUCLEOTIDE SEQUENCE [LARGE SCALE GENOMIC DNA]</scope>
    <source>
        <strain evidence="1 2">CICC 11023</strain>
    </source>
</reference>
<keyword evidence="2" id="KW-1185">Reference proteome</keyword>
<dbReference type="RefSeq" id="WP_150403826.1">
    <property type="nucleotide sequence ID" value="NZ_VXLC01000010.1"/>
</dbReference>
<name>A0A5N0EDE1_9NOCA</name>
<gene>
    <name evidence="1" type="ORF">F3087_21560</name>
</gene>
<accession>A0A5N0EDE1</accession>
<sequence length="146" mass="16616">MTNTAIPVLVGQLTTGRTGEVSWALWPVEVYSTGCLLRIRLIPDGQRPEYQDSDSKALFATIQLLDGHERELISVESGHGKVQLSSGRLPTRGGDPQTSEPWEYVWTLEYWWPQERWDDKLTLTWPTYDLHLALPVDIGELINDKP</sequence>
<organism evidence="1 2">
    <name type="scientific">Nocardia colli</name>
    <dbReference type="NCBI Taxonomy" id="2545717"/>
    <lineage>
        <taxon>Bacteria</taxon>
        <taxon>Bacillati</taxon>
        <taxon>Actinomycetota</taxon>
        <taxon>Actinomycetes</taxon>
        <taxon>Mycobacteriales</taxon>
        <taxon>Nocardiaceae</taxon>
        <taxon>Nocardia</taxon>
    </lineage>
</organism>
<comment type="caution">
    <text evidence="1">The sequence shown here is derived from an EMBL/GenBank/DDBJ whole genome shotgun (WGS) entry which is preliminary data.</text>
</comment>
<evidence type="ECO:0000313" key="2">
    <source>
        <dbReference type="Proteomes" id="UP000323876"/>
    </source>
</evidence>
<proteinExistence type="predicted"/>
<dbReference type="EMBL" id="VXLC01000010">
    <property type="protein sequence ID" value="KAA8886810.1"/>
    <property type="molecule type" value="Genomic_DNA"/>
</dbReference>
<dbReference type="Proteomes" id="UP000323876">
    <property type="component" value="Unassembled WGS sequence"/>
</dbReference>